<dbReference type="InterPro" id="IPR043519">
    <property type="entry name" value="NT_sf"/>
</dbReference>
<dbReference type="SUPFAM" id="SSF81631">
    <property type="entry name" value="PAP/OAS1 substrate-binding domain"/>
    <property type="match status" value="1"/>
</dbReference>
<dbReference type="InterPro" id="IPR007530">
    <property type="entry name" value="Aminoglycoside_adenylylTfrase"/>
</dbReference>
<sequence length="262" mass="30698">MNVFKKYLETLIEIVKSDARFTAVCCAGSAITGELDQFSDLDIFLITENNIVFSHDEMKRFAYQVGDLLVGFTGEHVGESRLLICLYNSPLLHVDLKFIEIQEFTKRVENPIVVYDRKDQIPEIYKNSKPIWPNINFQWIEDRFWVWIHYAATKLGRGELFEAIDFLSFLRNQVLGPMFHLKYEKNPRGVRKLEFILSNADLEKLKTTIPIYDYNSIFHSIFASINLYCELRNLLATNLNKQEVAEKESVQYLNHLKQNPNF</sequence>
<dbReference type="SUPFAM" id="SSF81301">
    <property type="entry name" value="Nucleotidyltransferase"/>
    <property type="match status" value="1"/>
</dbReference>
<dbReference type="OrthoDB" id="7375008at2"/>
<keyword evidence="2" id="KW-1185">Reference proteome</keyword>
<evidence type="ECO:0000313" key="1">
    <source>
        <dbReference type="EMBL" id="GBF43229.1"/>
    </source>
</evidence>
<keyword evidence="1" id="KW-0808">Transferase</keyword>
<organism evidence="1 2">
    <name type="scientific">Leptospira ellinghausenii</name>
    <dbReference type="NCBI Taxonomy" id="1917822"/>
    <lineage>
        <taxon>Bacteria</taxon>
        <taxon>Pseudomonadati</taxon>
        <taxon>Spirochaetota</taxon>
        <taxon>Spirochaetia</taxon>
        <taxon>Leptospirales</taxon>
        <taxon>Leptospiraceae</taxon>
        <taxon>Leptospira</taxon>
    </lineage>
</organism>
<dbReference type="Pfam" id="PF04439">
    <property type="entry name" value="Adenyl_transf"/>
    <property type="match status" value="1"/>
</dbReference>
<dbReference type="EMBL" id="BFAZ01000009">
    <property type="protein sequence ID" value="GBF43229.1"/>
    <property type="molecule type" value="Genomic_DNA"/>
</dbReference>
<accession>A0A2P2DF52</accession>
<protein>
    <submittedName>
        <fullName evidence="1">Streptomycin adenylyltransferase</fullName>
    </submittedName>
</protein>
<dbReference type="Proteomes" id="UP000245206">
    <property type="component" value="Unassembled WGS sequence"/>
</dbReference>
<dbReference type="Gene3D" id="3.30.460.10">
    <property type="entry name" value="Beta Polymerase, domain 2"/>
    <property type="match status" value="1"/>
</dbReference>
<name>A0A2P2DF52_9LEPT</name>
<dbReference type="RefSeq" id="WP_108960196.1">
    <property type="nucleotide sequence ID" value="NZ_BFAZ01000009.1"/>
</dbReference>
<proteinExistence type="predicted"/>
<dbReference type="Gene3D" id="1.20.120.330">
    <property type="entry name" value="Nucleotidyltransferases domain 2"/>
    <property type="match status" value="1"/>
</dbReference>
<comment type="caution">
    <text evidence="1">The sequence shown here is derived from an EMBL/GenBank/DDBJ whole genome shotgun (WGS) entry which is preliminary data.</text>
</comment>
<dbReference type="AlphaFoldDB" id="A0A2P2DF52"/>
<reference evidence="2" key="1">
    <citation type="journal article" date="2019" name="Microbiol. Immunol.">
        <title>Molecular and phenotypic characterization of Leptospira johnsonii sp. nov., Leptospira ellinghausenii sp. nov. and Leptospira ryugenii sp. nov. isolated from soil and water in Japan.</title>
        <authorList>
            <person name="Masuzawa T."/>
            <person name="Saito M."/>
            <person name="Nakao R."/>
            <person name="Nikaido Y."/>
            <person name="Matsumoto M."/>
            <person name="Ogawa M."/>
            <person name="Yokoyama M."/>
            <person name="Hidaka Y."/>
            <person name="Tomita J."/>
            <person name="Sakakibara K."/>
            <person name="Suzuki K."/>
            <person name="Yasuda S."/>
            <person name="Sato H."/>
            <person name="Yamaguchi M."/>
            <person name="Yoshida S.I."/>
            <person name="Koizumi N."/>
            <person name="Kawamura Y."/>
        </authorList>
    </citation>
    <scope>NUCLEOTIDE SEQUENCE [LARGE SCALE GENOMIC DNA]</scope>
    <source>
        <strain evidence="2">E18</strain>
    </source>
</reference>
<evidence type="ECO:0000313" key="2">
    <source>
        <dbReference type="Proteomes" id="UP000245206"/>
    </source>
</evidence>
<keyword evidence="1" id="KW-0548">Nucleotidyltransferase</keyword>
<dbReference type="GO" id="GO:0016779">
    <property type="term" value="F:nucleotidyltransferase activity"/>
    <property type="evidence" value="ECO:0007669"/>
    <property type="project" value="UniProtKB-KW"/>
</dbReference>
<gene>
    <name evidence="1" type="ORF">LPTSP2_25260</name>
</gene>